<evidence type="ECO:0000259" key="5">
    <source>
        <dbReference type="PROSITE" id="PS50977"/>
    </source>
</evidence>
<evidence type="ECO:0000256" key="3">
    <source>
        <dbReference type="ARBA" id="ARBA00023163"/>
    </source>
</evidence>
<dbReference type="OrthoDB" id="9805134at2"/>
<name>A0A0F4KU44_9BIFI</name>
<dbReference type="Gene3D" id="1.10.10.60">
    <property type="entry name" value="Homeodomain-like"/>
    <property type="match status" value="1"/>
</dbReference>
<feature type="DNA-binding region" description="H-T-H motif" evidence="4">
    <location>
        <begin position="29"/>
        <end position="48"/>
    </location>
</feature>
<accession>A0A0F4KU44</accession>
<dbReference type="PROSITE" id="PS50977">
    <property type="entry name" value="HTH_TETR_2"/>
    <property type="match status" value="1"/>
</dbReference>
<evidence type="ECO:0000256" key="1">
    <source>
        <dbReference type="ARBA" id="ARBA00023015"/>
    </source>
</evidence>
<dbReference type="InterPro" id="IPR009057">
    <property type="entry name" value="Homeodomain-like_sf"/>
</dbReference>
<evidence type="ECO:0000313" key="7">
    <source>
        <dbReference type="Proteomes" id="UP000033648"/>
    </source>
</evidence>
<proteinExistence type="predicted"/>
<feature type="domain" description="HTH tetR-type" evidence="5">
    <location>
        <begin position="6"/>
        <end position="66"/>
    </location>
</feature>
<keyword evidence="1" id="KW-0805">Transcription regulation</keyword>
<organism evidence="6 7">
    <name type="scientific">Bifidobacterium asteroides</name>
    <dbReference type="NCBI Taxonomy" id="1684"/>
    <lineage>
        <taxon>Bacteria</taxon>
        <taxon>Bacillati</taxon>
        <taxon>Actinomycetota</taxon>
        <taxon>Actinomycetes</taxon>
        <taxon>Bifidobacteriales</taxon>
        <taxon>Bifidobacteriaceae</taxon>
        <taxon>Bifidobacterium</taxon>
    </lineage>
</organism>
<dbReference type="SUPFAM" id="SSF46689">
    <property type="entry name" value="Homeodomain-like"/>
    <property type="match status" value="1"/>
</dbReference>
<comment type="caution">
    <text evidence="6">The sequence shown here is derived from an EMBL/GenBank/DDBJ whole genome shotgun (WGS) entry which is preliminary data.</text>
</comment>
<keyword evidence="2 4" id="KW-0238">DNA-binding</keyword>
<keyword evidence="3" id="KW-0804">Transcription</keyword>
<dbReference type="PANTHER" id="PTHR47506">
    <property type="entry name" value="TRANSCRIPTIONAL REGULATORY PROTEIN"/>
    <property type="match status" value="1"/>
</dbReference>
<dbReference type="Proteomes" id="UP000033648">
    <property type="component" value="Unassembled WGS sequence"/>
</dbReference>
<dbReference type="PATRIC" id="fig|1684.4.peg.946"/>
<dbReference type="InterPro" id="IPR001647">
    <property type="entry name" value="HTH_TetR"/>
</dbReference>
<dbReference type="GO" id="GO:0003677">
    <property type="term" value="F:DNA binding"/>
    <property type="evidence" value="ECO:0007669"/>
    <property type="project" value="UniProtKB-UniRule"/>
</dbReference>
<dbReference type="AlphaFoldDB" id="A0A0F4KU44"/>
<evidence type="ECO:0000313" key="6">
    <source>
        <dbReference type="EMBL" id="KJY49573.1"/>
    </source>
</evidence>
<reference evidence="6 7" key="1">
    <citation type="submission" date="2014-12" db="EMBL/GenBank/DDBJ databases">
        <title>Comparative genomics of the lactic acid bacteria isolated from the honey bee gut.</title>
        <authorList>
            <person name="Ellegaard K.M."/>
            <person name="Tamarit D."/>
            <person name="Javelind E."/>
            <person name="Olofsson T."/>
            <person name="Andersson S.G."/>
            <person name="Vasquez A."/>
        </authorList>
    </citation>
    <scope>NUCLEOTIDE SEQUENCE [LARGE SCALE GENOMIC DNA]</scope>
    <source>
        <strain evidence="6 7">Bin2</strain>
    </source>
</reference>
<dbReference type="Pfam" id="PF00440">
    <property type="entry name" value="TetR_N"/>
    <property type="match status" value="1"/>
</dbReference>
<evidence type="ECO:0000256" key="4">
    <source>
        <dbReference type="PROSITE-ProRule" id="PRU00335"/>
    </source>
</evidence>
<evidence type="ECO:0000256" key="2">
    <source>
        <dbReference type="ARBA" id="ARBA00023125"/>
    </source>
</evidence>
<dbReference type="PRINTS" id="PR00455">
    <property type="entry name" value="HTHTETR"/>
</dbReference>
<dbReference type="EMBL" id="JWME01000011">
    <property type="protein sequence ID" value="KJY49573.1"/>
    <property type="molecule type" value="Genomic_DNA"/>
</dbReference>
<protein>
    <submittedName>
        <fullName evidence="6">Transcriptional regulator, TetR family</fullName>
    </submittedName>
</protein>
<gene>
    <name evidence="6" type="ORF">JF69_08790</name>
</gene>
<sequence>MGRKRSFDDDEVLARARKVFLEHGYEGTSIDALVKATGLLRGSLYGAFGSKRGMFVAALRDATDSESRDSGVLNLVLVALMELSDHDLEVRGLVRDYLAKLSCSGSGDTNAVTVDVAKLLGETLLQRANIRLQSDDERSKS</sequence>
<dbReference type="PANTHER" id="PTHR47506:SF1">
    <property type="entry name" value="HTH-TYPE TRANSCRIPTIONAL REGULATOR YJDC"/>
    <property type="match status" value="1"/>
</dbReference>